<dbReference type="eggNOG" id="COG0792">
    <property type="taxonomic scope" value="Bacteria"/>
</dbReference>
<feature type="region of interest" description="Disordered" evidence="3">
    <location>
        <begin position="156"/>
        <end position="176"/>
    </location>
</feature>
<dbReference type="Pfam" id="PF02021">
    <property type="entry name" value="UPF0102"/>
    <property type="match status" value="1"/>
</dbReference>
<dbReference type="HOGENOM" id="CLU_115353_3_0_3"/>
<proteinExistence type="inferred from homology"/>
<dbReference type="PANTHER" id="PTHR34039">
    <property type="entry name" value="UPF0102 PROTEIN YRAN"/>
    <property type="match status" value="1"/>
</dbReference>
<dbReference type="EMBL" id="CP003630">
    <property type="protein sequence ID" value="AFZ20811.1"/>
    <property type="molecule type" value="Genomic_DNA"/>
</dbReference>
<dbReference type="GO" id="GO:0003676">
    <property type="term" value="F:nucleic acid binding"/>
    <property type="evidence" value="ECO:0007669"/>
    <property type="project" value="InterPro"/>
</dbReference>
<sequence>MSLESDPISTPPNSTPNVGELGEQLVAQWLKTQNWLILHHRWRCRWGEIDLIAQQVDRVCEPQHSLPNLETHQPPICVQTTSGSIHTASSLAFVEVKTRSSGNWDADGRLAITRQKQAKLWQTAQLFLAEHPDLAHLPCRFDVALVSYQRISQRSRRASQGSVSPHSTDSPSLPVAIDKGNSRQVASIQLGQPLCRAGYRLILQDYIPSAFDGLD</sequence>
<evidence type="ECO:0000256" key="1">
    <source>
        <dbReference type="ARBA" id="ARBA00006738"/>
    </source>
</evidence>
<dbReference type="Gene3D" id="3.40.1350.10">
    <property type="match status" value="1"/>
</dbReference>
<accession>K9WLY0</accession>
<evidence type="ECO:0000313" key="5">
    <source>
        <dbReference type="Proteomes" id="UP000010471"/>
    </source>
</evidence>
<dbReference type="RefSeq" id="WP_015184944.1">
    <property type="nucleotide sequence ID" value="NC_019738.1"/>
</dbReference>
<keyword evidence="5" id="KW-1185">Reference proteome</keyword>
<dbReference type="PATRIC" id="fig|1173027.3.peg.5713"/>
<keyword evidence="4" id="KW-0540">Nuclease</keyword>
<evidence type="ECO:0000256" key="3">
    <source>
        <dbReference type="SAM" id="MobiDB-lite"/>
    </source>
</evidence>
<protein>
    <recommendedName>
        <fullName evidence="2">UPF0102 protein Mic7113_5155</fullName>
    </recommendedName>
</protein>
<evidence type="ECO:0000256" key="2">
    <source>
        <dbReference type="HAMAP-Rule" id="MF_00048"/>
    </source>
</evidence>
<keyword evidence="4" id="KW-0255">Endonuclease</keyword>
<dbReference type="InterPro" id="IPR011856">
    <property type="entry name" value="tRNA_endonuc-like_dom_sf"/>
</dbReference>
<dbReference type="InterPro" id="IPR003509">
    <property type="entry name" value="UPF0102_YraN-like"/>
</dbReference>
<dbReference type="GO" id="GO:0004519">
    <property type="term" value="F:endonuclease activity"/>
    <property type="evidence" value="ECO:0007669"/>
    <property type="project" value="UniProtKB-KW"/>
</dbReference>
<dbReference type="HAMAP" id="MF_00048">
    <property type="entry name" value="UPF0102"/>
    <property type="match status" value="1"/>
</dbReference>
<evidence type="ECO:0000313" key="4">
    <source>
        <dbReference type="EMBL" id="AFZ20811.1"/>
    </source>
</evidence>
<reference evidence="4 5" key="1">
    <citation type="submission" date="2012-06" db="EMBL/GenBank/DDBJ databases">
        <title>Finished chromosome of genome of Microcoleus sp. PCC 7113.</title>
        <authorList>
            <consortium name="US DOE Joint Genome Institute"/>
            <person name="Gugger M."/>
            <person name="Coursin T."/>
            <person name="Rippka R."/>
            <person name="Tandeau De Marsac N."/>
            <person name="Huntemann M."/>
            <person name="Wei C.-L."/>
            <person name="Han J."/>
            <person name="Detter J.C."/>
            <person name="Han C."/>
            <person name="Tapia R."/>
            <person name="Chen A."/>
            <person name="Kyrpides N."/>
            <person name="Mavromatis K."/>
            <person name="Markowitz V."/>
            <person name="Szeto E."/>
            <person name="Ivanova N."/>
            <person name="Pagani I."/>
            <person name="Pati A."/>
            <person name="Goodwin L."/>
            <person name="Nordberg H.P."/>
            <person name="Cantor M.N."/>
            <person name="Hua S.X."/>
            <person name="Woyke T."/>
            <person name="Kerfeld C.A."/>
        </authorList>
    </citation>
    <scope>NUCLEOTIDE SEQUENCE [LARGE SCALE GENOMIC DNA]</scope>
    <source>
        <strain evidence="4 5">PCC 7113</strain>
    </source>
</reference>
<dbReference type="Proteomes" id="UP000010471">
    <property type="component" value="Chromosome"/>
</dbReference>
<name>K9WLY0_9CYAN</name>
<dbReference type="InterPro" id="IPR011335">
    <property type="entry name" value="Restrct_endonuc-II-like"/>
</dbReference>
<dbReference type="SUPFAM" id="SSF52980">
    <property type="entry name" value="Restriction endonuclease-like"/>
    <property type="match status" value="2"/>
</dbReference>
<comment type="similarity">
    <text evidence="1 2">Belongs to the UPF0102 family.</text>
</comment>
<dbReference type="STRING" id="1173027.Mic7113_5155"/>
<dbReference type="PANTHER" id="PTHR34039:SF1">
    <property type="entry name" value="UPF0102 PROTEIN YRAN"/>
    <property type="match status" value="1"/>
</dbReference>
<keyword evidence="4" id="KW-0378">Hydrolase</keyword>
<gene>
    <name evidence="4" type="ORF">Mic7113_5155</name>
</gene>
<dbReference type="KEGG" id="mic:Mic7113_5155"/>
<dbReference type="AlphaFoldDB" id="K9WLY0"/>
<organism evidence="4 5">
    <name type="scientific">Allocoleopsis franciscana PCC 7113</name>
    <dbReference type="NCBI Taxonomy" id="1173027"/>
    <lineage>
        <taxon>Bacteria</taxon>
        <taxon>Bacillati</taxon>
        <taxon>Cyanobacteriota</taxon>
        <taxon>Cyanophyceae</taxon>
        <taxon>Coleofasciculales</taxon>
        <taxon>Coleofasciculaceae</taxon>
        <taxon>Allocoleopsis</taxon>
        <taxon>Allocoleopsis franciscana</taxon>
    </lineage>
</organism>